<keyword evidence="4" id="KW-0411">Iron-sulfur</keyword>
<dbReference type="Pfam" id="PF12831">
    <property type="entry name" value="FAD_oxidored"/>
    <property type="match status" value="1"/>
</dbReference>
<dbReference type="InterPro" id="IPR039650">
    <property type="entry name" value="HdrA-like"/>
</dbReference>
<proteinExistence type="predicted"/>
<evidence type="ECO:0000256" key="3">
    <source>
        <dbReference type="ARBA" id="ARBA00023004"/>
    </source>
</evidence>
<dbReference type="GO" id="GO:0016491">
    <property type="term" value="F:oxidoreductase activity"/>
    <property type="evidence" value="ECO:0007669"/>
    <property type="project" value="UniProtKB-KW"/>
</dbReference>
<evidence type="ECO:0000256" key="2">
    <source>
        <dbReference type="ARBA" id="ARBA00023002"/>
    </source>
</evidence>
<evidence type="ECO:0008006" key="7">
    <source>
        <dbReference type="Google" id="ProtNLM"/>
    </source>
</evidence>
<dbReference type="EMBL" id="JADBEM010000001">
    <property type="protein sequence ID" value="MBE1608943.1"/>
    <property type="molecule type" value="Genomic_DNA"/>
</dbReference>
<dbReference type="AlphaFoldDB" id="A0A927RMI3"/>
<evidence type="ECO:0000313" key="6">
    <source>
        <dbReference type="Proteomes" id="UP000638648"/>
    </source>
</evidence>
<gene>
    <name evidence="5" type="ORF">HEB94_005791</name>
</gene>
<keyword evidence="1" id="KW-0479">Metal-binding</keyword>
<accession>A0A927RMI3</accession>
<comment type="caution">
    <text evidence="5">The sequence shown here is derived from an EMBL/GenBank/DDBJ whole genome shotgun (WGS) entry which is preliminary data.</text>
</comment>
<dbReference type="PANTHER" id="PTHR43498:SF1">
    <property type="entry name" value="COB--COM HETERODISULFIDE REDUCTASE IRON-SULFUR SUBUNIT A"/>
    <property type="match status" value="1"/>
</dbReference>
<dbReference type="RefSeq" id="WP_192752626.1">
    <property type="nucleotide sequence ID" value="NZ_BAABJL010000240.1"/>
</dbReference>
<protein>
    <recommendedName>
        <fullName evidence="7">FAD dependent oxidoreductase</fullName>
    </recommendedName>
</protein>
<organism evidence="5 6">
    <name type="scientific">Actinopolymorpha pittospori</name>
    <dbReference type="NCBI Taxonomy" id="648752"/>
    <lineage>
        <taxon>Bacteria</taxon>
        <taxon>Bacillati</taxon>
        <taxon>Actinomycetota</taxon>
        <taxon>Actinomycetes</taxon>
        <taxon>Propionibacteriales</taxon>
        <taxon>Actinopolymorphaceae</taxon>
        <taxon>Actinopolymorpha</taxon>
    </lineage>
</organism>
<dbReference type="GO" id="GO:0051536">
    <property type="term" value="F:iron-sulfur cluster binding"/>
    <property type="evidence" value="ECO:0007669"/>
    <property type="project" value="UniProtKB-KW"/>
</dbReference>
<evidence type="ECO:0000256" key="1">
    <source>
        <dbReference type="ARBA" id="ARBA00022723"/>
    </source>
</evidence>
<dbReference type="GO" id="GO:0046872">
    <property type="term" value="F:metal ion binding"/>
    <property type="evidence" value="ECO:0007669"/>
    <property type="project" value="UniProtKB-KW"/>
</dbReference>
<keyword evidence="2" id="KW-0560">Oxidoreductase</keyword>
<evidence type="ECO:0000256" key="4">
    <source>
        <dbReference type="ARBA" id="ARBA00023014"/>
    </source>
</evidence>
<name>A0A927RMI3_9ACTN</name>
<evidence type="ECO:0000313" key="5">
    <source>
        <dbReference type="EMBL" id="MBE1608943.1"/>
    </source>
</evidence>
<sequence length="315" mass="35627">MVAALSYAPGRPRDGVHTTAYADFAAVYQKFGSNHRDVFDPSRDWLWEDGRNFWQYRRVRYRGYLRDAYLGDITLLNQAENDHRARLLIPVNGRPDTSAFAAAVARATEQTRGLIEYFQRHYPRPDGSGRGWPGIFRVPGAIGTPTGFAAHPYVRESRRASAEQTITENDVGVAARTRQRNADKTATRYTDSVGTGVGPIDIHRTRAHPGGLFLATYPFEIPLRSLVPRGMRNLLMGAKNIGTTHLANGCYRYHPIEWSIGEAAGHALAFALRNGTEPRSLPTRWKEFARYLDDNGVHRHWREDLARVRVESFHI</sequence>
<dbReference type="Proteomes" id="UP000638648">
    <property type="component" value="Unassembled WGS sequence"/>
</dbReference>
<keyword evidence="3" id="KW-0408">Iron</keyword>
<keyword evidence="6" id="KW-1185">Reference proteome</keyword>
<reference evidence="5" key="1">
    <citation type="submission" date="2020-10" db="EMBL/GenBank/DDBJ databases">
        <title>Sequencing the genomes of 1000 actinobacteria strains.</title>
        <authorList>
            <person name="Klenk H.-P."/>
        </authorList>
    </citation>
    <scope>NUCLEOTIDE SEQUENCE</scope>
    <source>
        <strain evidence="5">DSM 45354</strain>
    </source>
</reference>
<dbReference type="PANTHER" id="PTHR43498">
    <property type="entry name" value="FERREDOXIN:COB-COM HETERODISULFIDE REDUCTASE SUBUNIT A"/>
    <property type="match status" value="1"/>
</dbReference>